<feature type="transmembrane region" description="Helical" evidence="1">
    <location>
        <begin position="49"/>
        <end position="74"/>
    </location>
</feature>
<feature type="transmembrane region" description="Helical" evidence="1">
    <location>
        <begin position="205"/>
        <end position="226"/>
    </location>
</feature>
<dbReference type="EMBL" id="JALGBH010000001">
    <property type="protein sequence ID" value="MCJ0741377.1"/>
    <property type="molecule type" value="Genomic_DNA"/>
</dbReference>
<organism evidence="2 3">
    <name type="scientific">Pedobacter montanisoli</name>
    <dbReference type="NCBI Taxonomy" id="2923277"/>
    <lineage>
        <taxon>Bacteria</taxon>
        <taxon>Pseudomonadati</taxon>
        <taxon>Bacteroidota</taxon>
        <taxon>Sphingobacteriia</taxon>
        <taxon>Sphingobacteriales</taxon>
        <taxon>Sphingobacteriaceae</taxon>
        <taxon>Pedobacter</taxon>
    </lineage>
</organism>
<sequence>MNRLIIDWVNMPTYNTIMSVAAGAALCSVAAIGKSILFNKGITPKGWAINLAILGALLFTTGLHMTLTWPLAAYFPFDNIIFGEPSLACGTLCLGLSFYFWKSRSIITENINIQVNIARDFYNFRFLLYGLGGALIGIGIAGVHFQLFAAPKEEPISGMFADYPMLEATAISCLYAFNGIALLMIPAILKKWSLGNYNITSAAKIVYILLTLIGAVWIIFGAMNYFTHIGLIVNTMK</sequence>
<keyword evidence="1" id="KW-0472">Membrane</keyword>
<dbReference type="Proteomes" id="UP001165460">
    <property type="component" value="Unassembled WGS sequence"/>
</dbReference>
<feature type="transmembrane region" description="Helical" evidence="1">
    <location>
        <begin position="80"/>
        <end position="101"/>
    </location>
</feature>
<accession>A0ABS9ZS22</accession>
<keyword evidence="1" id="KW-0812">Transmembrane</keyword>
<proteinExistence type="predicted"/>
<protein>
    <submittedName>
        <fullName evidence="2">DUF981 domain-containing protein</fullName>
    </submittedName>
</protein>
<feature type="transmembrane region" description="Helical" evidence="1">
    <location>
        <begin position="122"/>
        <end position="145"/>
    </location>
</feature>
<gene>
    <name evidence="2" type="ORF">MMF97_01560</name>
</gene>
<dbReference type="RefSeq" id="WP_243357904.1">
    <property type="nucleotide sequence ID" value="NZ_JALGBH010000001.1"/>
</dbReference>
<keyword evidence="3" id="KW-1185">Reference proteome</keyword>
<keyword evidence="1" id="KW-1133">Transmembrane helix</keyword>
<reference evidence="2" key="1">
    <citation type="submission" date="2022-03" db="EMBL/GenBank/DDBJ databases">
        <authorList>
            <person name="Woo C.Y."/>
        </authorList>
    </citation>
    <scope>NUCLEOTIDE SEQUENCE</scope>
    <source>
        <strain evidence="2">CYS-01</strain>
    </source>
</reference>
<feature type="transmembrane region" description="Helical" evidence="1">
    <location>
        <begin position="165"/>
        <end position="185"/>
    </location>
</feature>
<dbReference type="InterPro" id="IPR009324">
    <property type="entry name" value="DUF981"/>
</dbReference>
<evidence type="ECO:0000256" key="1">
    <source>
        <dbReference type="SAM" id="Phobius"/>
    </source>
</evidence>
<dbReference type="Pfam" id="PF06168">
    <property type="entry name" value="DUF981"/>
    <property type="match status" value="1"/>
</dbReference>
<feature type="transmembrane region" description="Helical" evidence="1">
    <location>
        <begin position="17"/>
        <end position="37"/>
    </location>
</feature>
<evidence type="ECO:0000313" key="2">
    <source>
        <dbReference type="EMBL" id="MCJ0741377.1"/>
    </source>
</evidence>
<name>A0ABS9ZS22_9SPHI</name>
<evidence type="ECO:0000313" key="3">
    <source>
        <dbReference type="Proteomes" id="UP001165460"/>
    </source>
</evidence>
<comment type="caution">
    <text evidence="2">The sequence shown here is derived from an EMBL/GenBank/DDBJ whole genome shotgun (WGS) entry which is preliminary data.</text>
</comment>